<evidence type="ECO:0000313" key="1">
    <source>
        <dbReference type="EMBL" id="WWQ62642.1"/>
    </source>
</evidence>
<evidence type="ECO:0000313" key="2">
    <source>
        <dbReference type="Proteomes" id="UP001432251"/>
    </source>
</evidence>
<protein>
    <submittedName>
        <fullName evidence="1">S1 RNA-binding domain-containing protein</fullName>
    </submittedName>
</protein>
<reference evidence="1" key="1">
    <citation type="journal article" date="2025" name="Int. J. Syst. Evol. Microbiol.">
        <title>Streptomyces citrinus sp. nov., with yellow diffusible pigment.</title>
        <authorList>
            <person name="He Y."/>
            <person name="Yang E."/>
            <person name="Xu J."/>
            <person name="Sun Y."/>
            <person name="Sun L."/>
        </authorList>
    </citation>
    <scope>NUCLEOTIDE SEQUENCE</scope>
    <source>
        <strain evidence="1">Q6</strain>
    </source>
</reference>
<gene>
    <name evidence="1" type="ORF">V2W30_04205</name>
</gene>
<organism evidence="1 2">
    <name type="scientific">Streptomyces citrinus</name>
    <dbReference type="NCBI Taxonomy" id="3118173"/>
    <lineage>
        <taxon>Bacteria</taxon>
        <taxon>Bacillati</taxon>
        <taxon>Actinomycetota</taxon>
        <taxon>Actinomycetes</taxon>
        <taxon>Kitasatosporales</taxon>
        <taxon>Streptomycetaceae</taxon>
        <taxon>Streptomyces</taxon>
    </lineage>
</organism>
<name>A0ACD5A607_9ACTN</name>
<proteinExistence type="predicted"/>
<dbReference type="EMBL" id="CP146022">
    <property type="protein sequence ID" value="WWQ62642.1"/>
    <property type="molecule type" value="Genomic_DNA"/>
</dbReference>
<dbReference type="Proteomes" id="UP001432251">
    <property type="component" value="Chromosome"/>
</dbReference>
<sequence length="266" mass="29475">MSESTSDPRLQALINRLQPGPVEKAVIVGFDGSDALVTFEDEVGRIDRQELSMRRVEHPSEIFRVGQEIEAEVIGRWRGELHLSARACENPELRAFLLGIRPGQILTGTVSAVHNFGVFVHMDGEPDGLCTGFIRVVDLTWSRINHASEAVEVGQRVTGEVITSETRRGQVTVSLKALQEDPLLRFADHVDQVICGPITKIIPFGIFVQLADSVEGFLHLSDLTEEPVESPDLLVREGELITVRVSEVDLQRHRVRLCSARTGDDV</sequence>
<keyword evidence="2" id="KW-1185">Reference proteome</keyword>
<accession>A0ACD5A607</accession>